<evidence type="ECO:0000256" key="1">
    <source>
        <dbReference type="ARBA" id="ARBA00004370"/>
    </source>
</evidence>
<dbReference type="InterPro" id="IPR045214">
    <property type="entry name" value="Surf1/Surf4"/>
</dbReference>
<evidence type="ECO:0000313" key="7">
    <source>
        <dbReference type="EMBL" id="AMP09979.1"/>
    </source>
</evidence>
<dbReference type="PANTHER" id="PTHR23427">
    <property type="entry name" value="SURFEIT LOCUS PROTEIN"/>
    <property type="match status" value="1"/>
</dbReference>
<comment type="similarity">
    <text evidence="2 6">Belongs to the SURF1 family.</text>
</comment>
<keyword evidence="8" id="KW-1185">Reference proteome</keyword>
<reference evidence="7 8" key="1">
    <citation type="submission" date="2015-11" db="EMBL/GenBank/DDBJ databases">
        <title>Exploring the genomic traits of fungus-feeding bacterial genus Collimonas.</title>
        <authorList>
            <person name="Song C."/>
            <person name="Schmidt R."/>
            <person name="de Jager V."/>
            <person name="Krzyzanowska D."/>
            <person name="Jongedijk E."/>
            <person name="Cankar K."/>
            <person name="Beekwilder J."/>
            <person name="van Veen A."/>
            <person name="de Boer W."/>
            <person name="van Veen J.A."/>
            <person name="Garbeva P."/>
        </authorList>
    </citation>
    <scope>NUCLEOTIDE SEQUENCE [LARGE SCALE GENOMIC DNA]</scope>
    <source>
        <strain evidence="7 8">Ter282</strain>
    </source>
</reference>
<comment type="subcellular location">
    <subcellularLocation>
        <location evidence="6">Cell membrane</location>
        <topology evidence="6">Multi-pass membrane protein</topology>
    </subcellularLocation>
    <subcellularLocation>
        <location evidence="1">Membrane</location>
    </subcellularLocation>
</comment>
<dbReference type="GO" id="GO:0005886">
    <property type="term" value="C:plasma membrane"/>
    <property type="evidence" value="ECO:0007669"/>
    <property type="project" value="UniProtKB-SubCell"/>
</dbReference>
<feature type="transmembrane region" description="Helical" evidence="6">
    <location>
        <begin position="36"/>
        <end position="55"/>
    </location>
</feature>
<dbReference type="Proteomes" id="UP000071778">
    <property type="component" value="Chromosome"/>
</dbReference>
<dbReference type="AlphaFoldDB" id="A0A127QIT5"/>
<evidence type="ECO:0000313" key="8">
    <source>
        <dbReference type="Proteomes" id="UP000071778"/>
    </source>
</evidence>
<dbReference type="InterPro" id="IPR002994">
    <property type="entry name" value="Surf1/Shy1"/>
</dbReference>
<dbReference type="CDD" id="cd06662">
    <property type="entry name" value="SURF1"/>
    <property type="match status" value="1"/>
</dbReference>
<dbReference type="PANTHER" id="PTHR23427:SF2">
    <property type="entry name" value="SURFEIT LOCUS PROTEIN 1"/>
    <property type="match status" value="1"/>
</dbReference>
<dbReference type="OrthoDB" id="9807214at2"/>
<sequence>MTPAPHSKVPGDGLPDNTAVAAQDVKPRQRSRATRLLLAACAGLLFFGFVALGSWQLKRLQWKLDLIERVEQRVHAPATAAPDRESWPHISAENDEYRHVRLTGNFLYELTTPVQAVTELGNGFWLLTPLRSADGNIVMVNRGFVAAKVGDWKSQDSAEQTGAGLSSPAPVSVTGLLRISEPGGGFLRHNDPSANHWYSRDVQAIAAARGLSAAAPYFVDADAGQSGSGGTAAGQPIGGLTVISFHNSHLVYALTWYALALMVAGACFWVVREERRMLRVAASASGDGIDRESEDGKQN</sequence>
<evidence type="ECO:0000256" key="2">
    <source>
        <dbReference type="ARBA" id="ARBA00007165"/>
    </source>
</evidence>
<evidence type="ECO:0000256" key="3">
    <source>
        <dbReference type="ARBA" id="ARBA00022692"/>
    </source>
</evidence>
<keyword evidence="6" id="KW-1003">Cell membrane</keyword>
<evidence type="ECO:0000256" key="5">
    <source>
        <dbReference type="ARBA" id="ARBA00023136"/>
    </source>
</evidence>
<evidence type="ECO:0000256" key="6">
    <source>
        <dbReference type="RuleBase" id="RU363076"/>
    </source>
</evidence>
<accession>A0A127QIT5</accession>
<dbReference type="Pfam" id="PF02104">
    <property type="entry name" value="SURF1"/>
    <property type="match status" value="1"/>
</dbReference>
<dbReference type="RefSeq" id="WP_082797861.1">
    <property type="nucleotide sequence ID" value="NZ_CP013233.1"/>
</dbReference>
<feature type="transmembrane region" description="Helical" evidence="6">
    <location>
        <begin position="250"/>
        <end position="271"/>
    </location>
</feature>
<proteinExistence type="inferred from homology"/>
<keyword evidence="5 6" id="KW-0472">Membrane</keyword>
<dbReference type="PROSITE" id="PS50895">
    <property type="entry name" value="SURF1"/>
    <property type="match status" value="1"/>
</dbReference>
<keyword evidence="4 6" id="KW-1133">Transmembrane helix</keyword>
<name>A0A127QIT5_9BURK</name>
<dbReference type="EMBL" id="CP013235">
    <property type="protein sequence ID" value="AMP09979.1"/>
    <property type="molecule type" value="Genomic_DNA"/>
</dbReference>
<keyword evidence="3 6" id="KW-0812">Transmembrane</keyword>
<organism evidence="7 8">
    <name type="scientific">Collimonas arenae</name>
    <dbReference type="NCBI Taxonomy" id="279058"/>
    <lineage>
        <taxon>Bacteria</taxon>
        <taxon>Pseudomonadati</taxon>
        <taxon>Pseudomonadota</taxon>
        <taxon>Betaproteobacteria</taxon>
        <taxon>Burkholderiales</taxon>
        <taxon>Oxalobacteraceae</taxon>
        <taxon>Collimonas</taxon>
    </lineage>
</organism>
<gene>
    <name evidence="7" type="ORF">CAter282_2225</name>
</gene>
<evidence type="ECO:0000256" key="4">
    <source>
        <dbReference type="ARBA" id="ARBA00022989"/>
    </source>
</evidence>
<protein>
    <recommendedName>
        <fullName evidence="6">SURF1-like protein</fullName>
    </recommendedName>
</protein>
<dbReference type="PATRIC" id="fig|279058.17.peg.2399"/>